<dbReference type="AlphaFoldDB" id="A0AAN8P7J5"/>
<feature type="region of interest" description="Disordered" evidence="1">
    <location>
        <begin position="393"/>
        <end position="422"/>
    </location>
</feature>
<reference evidence="2 3" key="1">
    <citation type="submission" date="2019-10" db="EMBL/GenBank/DDBJ databases">
        <authorList>
            <person name="Palmer J.M."/>
        </authorList>
    </citation>
    <scope>NUCLEOTIDE SEQUENCE [LARGE SCALE GENOMIC DNA]</scope>
    <source>
        <strain evidence="2 3">TWF506</strain>
    </source>
</reference>
<evidence type="ECO:0000313" key="3">
    <source>
        <dbReference type="Proteomes" id="UP001307849"/>
    </source>
</evidence>
<protein>
    <submittedName>
        <fullName evidence="2">Uncharacterized protein</fullName>
    </submittedName>
</protein>
<proteinExistence type="predicted"/>
<sequence>MSPTCHFTTACAAPFQRVLFFLGANEIGGHAYLYRILQTTRHPLHIVYAVRRPGDGARPFHYVLKSEPFRKALTDSRSTMMFYESPGNWLDYRNGGNWLDAARKPILRFCKIHGDRPISYMFINGHEKFGFQRNHNENKMVRQLRLEKYWAPYRGALTRIATPNKNNPFDYQRPFVTTKLFVSQMSAVLTALLPMVRNDGEGVVVLKTPRDGRLEIIGSRRMRADFVNPTPHFYESSVLELRKAADISMKDEIAHIPPWPHLRNNLRLGDIFAKSAIAMYQSFTPYQNITFHRCAHDPEDIDGPVSLLMDPSIPKPASPFTQEDLDSLNRDYREDVQDLPPARGGLIRRTENPYFLPHNQNRGVRTDWVNKNLPMIPKDGRPLIRSVIPTLSMDDGSFPSRYNPFDTRSTSTEDIEERRGRR</sequence>
<evidence type="ECO:0000313" key="2">
    <source>
        <dbReference type="EMBL" id="KAK6518777.1"/>
    </source>
</evidence>
<evidence type="ECO:0000256" key="1">
    <source>
        <dbReference type="SAM" id="MobiDB-lite"/>
    </source>
</evidence>
<keyword evidence="3" id="KW-1185">Reference proteome</keyword>
<name>A0AAN8P7J5_9PEZI</name>
<dbReference type="EMBL" id="JAVHJM010000002">
    <property type="protein sequence ID" value="KAK6518777.1"/>
    <property type="molecule type" value="Genomic_DNA"/>
</dbReference>
<dbReference type="Proteomes" id="UP001307849">
    <property type="component" value="Unassembled WGS sequence"/>
</dbReference>
<accession>A0AAN8P7J5</accession>
<organism evidence="2 3">
    <name type="scientific">Arthrobotrys conoides</name>
    <dbReference type="NCBI Taxonomy" id="74498"/>
    <lineage>
        <taxon>Eukaryota</taxon>
        <taxon>Fungi</taxon>
        <taxon>Dikarya</taxon>
        <taxon>Ascomycota</taxon>
        <taxon>Pezizomycotina</taxon>
        <taxon>Orbiliomycetes</taxon>
        <taxon>Orbiliales</taxon>
        <taxon>Orbiliaceae</taxon>
        <taxon>Arthrobotrys</taxon>
    </lineage>
</organism>
<comment type="caution">
    <text evidence="2">The sequence shown here is derived from an EMBL/GenBank/DDBJ whole genome shotgun (WGS) entry which is preliminary data.</text>
</comment>
<gene>
    <name evidence="2" type="ORF">TWF506_005912</name>
</gene>